<dbReference type="EMBL" id="JAULUE010002050">
    <property type="protein sequence ID" value="KAK5905201.1"/>
    <property type="molecule type" value="Genomic_DNA"/>
</dbReference>
<sequence>MRSGTTPDFSGAGRAYGCCPVMEGGHHGRRSERLIGYLRRSPGERSLEQRPPAGTRKLPGAFSGVPHLKRFLPSLRGHHVPVRTDNTISCMNRQGRLRCLQSPLAHKLIPWSGRRLLSLRTTRVPGVMHLGTELLSKGAPLYADWTPHPRIGSPLWVRYGGAALSLFAKGENAQ</sequence>
<protein>
    <submittedName>
        <fullName evidence="2">Uncharacterized protein</fullName>
    </submittedName>
</protein>
<comment type="caution">
    <text evidence="2">The sequence shown here is derived from an EMBL/GenBank/DDBJ whole genome shotgun (WGS) entry which is preliminary data.</text>
</comment>
<gene>
    <name evidence="2" type="ORF">CesoFtcFv8_006687</name>
</gene>
<evidence type="ECO:0000313" key="2">
    <source>
        <dbReference type="EMBL" id="KAK5905201.1"/>
    </source>
</evidence>
<proteinExistence type="predicted"/>
<evidence type="ECO:0000256" key="1">
    <source>
        <dbReference type="SAM" id="MobiDB-lite"/>
    </source>
</evidence>
<organism evidence="2 3">
    <name type="scientific">Champsocephalus esox</name>
    <name type="common">pike icefish</name>
    <dbReference type="NCBI Taxonomy" id="159716"/>
    <lineage>
        <taxon>Eukaryota</taxon>
        <taxon>Metazoa</taxon>
        <taxon>Chordata</taxon>
        <taxon>Craniata</taxon>
        <taxon>Vertebrata</taxon>
        <taxon>Euteleostomi</taxon>
        <taxon>Actinopterygii</taxon>
        <taxon>Neopterygii</taxon>
        <taxon>Teleostei</taxon>
        <taxon>Neoteleostei</taxon>
        <taxon>Acanthomorphata</taxon>
        <taxon>Eupercaria</taxon>
        <taxon>Perciformes</taxon>
        <taxon>Notothenioidei</taxon>
        <taxon>Channichthyidae</taxon>
        <taxon>Champsocephalus</taxon>
    </lineage>
</organism>
<keyword evidence="3" id="KW-1185">Reference proteome</keyword>
<accession>A0AAN8CJV1</accession>
<reference evidence="2 3" key="1">
    <citation type="journal article" date="2023" name="Mol. Biol. Evol.">
        <title>Genomics of Secondarily Temperate Adaptation in the Only Non-Antarctic Icefish.</title>
        <authorList>
            <person name="Rivera-Colon A.G."/>
            <person name="Rayamajhi N."/>
            <person name="Minhas B.F."/>
            <person name="Madrigal G."/>
            <person name="Bilyk K.T."/>
            <person name="Yoon V."/>
            <person name="Hune M."/>
            <person name="Gregory S."/>
            <person name="Cheng C.H.C."/>
            <person name="Catchen J.M."/>
        </authorList>
    </citation>
    <scope>NUCLEOTIDE SEQUENCE [LARGE SCALE GENOMIC DNA]</scope>
    <source>
        <strain evidence="2">JC2023a</strain>
    </source>
</reference>
<feature type="region of interest" description="Disordered" evidence="1">
    <location>
        <begin position="40"/>
        <end position="60"/>
    </location>
</feature>
<dbReference type="AlphaFoldDB" id="A0AAN8CJV1"/>
<evidence type="ECO:0000313" key="3">
    <source>
        <dbReference type="Proteomes" id="UP001335648"/>
    </source>
</evidence>
<dbReference type="Proteomes" id="UP001335648">
    <property type="component" value="Unassembled WGS sequence"/>
</dbReference>
<name>A0AAN8CJV1_9TELE</name>